<evidence type="ECO:0000256" key="6">
    <source>
        <dbReference type="SAM" id="Phobius"/>
    </source>
</evidence>
<dbReference type="Proteomes" id="UP000297475">
    <property type="component" value="Unassembled WGS sequence"/>
</dbReference>
<evidence type="ECO:0000256" key="1">
    <source>
        <dbReference type="ARBA" id="ARBA00004141"/>
    </source>
</evidence>
<reference evidence="7 8" key="1">
    <citation type="submission" date="2019-04" db="EMBL/GenBank/DDBJ databases">
        <title>Natronospirillum operosus gen. nov., sp. nov., a haloalkaliphilic satellite isolated from decaying biomass of laboratory culture of cyanobacterium Geitlerinema sp. and proposal of Natronospirillaceae fam. nov. and Saccharospirillaceae fam. nov.</title>
        <authorList>
            <person name="Kevbrin V."/>
            <person name="Boltyanskaya Y."/>
            <person name="Koziaeva V."/>
            <person name="Grouzdev D.S."/>
            <person name="Park M."/>
            <person name="Cho J."/>
        </authorList>
    </citation>
    <scope>NUCLEOTIDE SEQUENCE [LARGE SCALE GENOMIC DNA]</scope>
    <source>
        <strain evidence="7 8">G-116</strain>
    </source>
</reference>
<comment type="subcellular location">
    <subcellularLocation>
        <location evidence="1">Membrane</location>
        <topology evidence="1">Multi-pass membrane protein</topology>
    </subcellularLocation>
</comment>
<feature type="transmembrane region" description="Helical" evidence="6">
    <location>
        <begin position="189"/>
        <end position="210"/>
    </location>
</feature>
<evidence type="ECO:0008006" key="9">
    <source>
        <dbReference type="Google" id="ProtNLM"/>
    </source>
</evidence>
<protein>
    <recommendedName>
        <fullName evidence="9">Lysoplasmalogenase</fullName>
    </recommendedName>
</protein>
<keyword evidence="3 6" id="KW-0812">Transmembrane</keyword>
<dbReference type="RefSeq" id="WP_135484666.1">
    <property type="nucleotide sequence ID" value="NZ_SRMF01000011.1"/>
</dbReference>
<name>A0A4Z0WAR0_9GAMM</name>
<dbReference type="AlphaFoldDB" id="A0A4Z0WAR0"/>
<keyword evidence="4 6" id="KW-1133">Transmembrane helix</keyword>
<feature type="transmembrane region" description="Helical" evidence="6">
    <location>
        <begin position="162"/>
        <end position="183"/>
    </location>
</feature>
<feature type="transmembrane region" description="Helical" evidence="6">
    <location>
        <begin position="60"/>
        <end position="76"/>
    </location>
</feature>
<dbReference type="GO" id="GO:0016020">
    <property type="term" value="C:membrane"/>
    <property type="evidence" value="ECO:0007669"/>
    <property type="project" value="UniProtKB-SubCell"/>
</dbReference>
<dbReference type="InterPro" id="IPR012506">
    <property type="entry name" value="TMEM86B-like"/>
</dbReference>
<dbReference type="EMBL" id="SRMF01000011">
    <property type="protein sequence ID" value="TGG90786.1"/>
    <property type="molecule type" value="Genomic_DNA"/>
</dbReference>
<feature type="transmembrane region" description="Helical" evidence="6">
    <location>
        <begin position="82"/>
        <end position="99"/>
    </location>
</feature>
<feature type="transmembrane region" description="Helical" evidence="6">
    <location>
        <begin position="34"/>
        <end position="53"/>
    </location>
</feature>
<proteinExistence type="inferred from homology"/>
<evidence type="ECO:0000313" key="7">
    <source>
        <dbReference type="EMBL" id="TGG90786.1"/>
    </source>
</evidence>
<feature type="transmembrane region" description="Helical" evidence="6">
    <location>
        <begin position="135"/>
        <end position="155"/>
    </location>
</feature>
<sequence>MNAVSSGFYLLWAVLVMAFLVTDNIALVPPEVTWILRPLPLLLLALWTAWHWPQYQQRRLALLVGVGLFAAADAVAWDAGHFTLTLVLSMCGFVAYITWAAQTVAMGQLRWMLSIPVILGAMLATYRLWYVPGLIHEALVVYAVLVTIFVLAVILCSRVHRIAIPGAILLAFSQWIMGHQMFVGGIPHAAVYSMILWYGGHFLLLHAPLWHQPSRDTPFGYVLDHGD</sequence>
<evidence type="ECO:0000256" key="2">
    <source>
        <dbReference type="ARBA" id="ARBA00007375"/>
    </source>
</evidence>
<keyword evidence="8" id="KW-1185">Reference proteome</keyword>
<feature type="transmembrane region" description="Helical" evidence="6">
    <location>
        <begin position="111"/>
        <end position="129"/>
    </location>
</feature>
<dbReference type="Pfam" id="PF07947">
    <property type="entry name" value="YhhN"/>
    <property type="match status" value="1"/>
</dbReference>
<evidence type="ECO:0000313" key="8">
    <source>
        <dbReference type="Proteomes" id="UP000297475"/>
    </source>
</evidence>
<comment type="similarity">
    <text evidence="2">Belongs to the TMEM86 family.</text>
</comment>
<keyword evidence="5 6" id="KW-0472">Membrane</keyword>
<accession>A0A4Z0WAR0</accession>
<feature type="transmembrane region" description="Helical" evidence="6">
    <location>
        <begin position="7"/>
        <end position="28"/>
    </location>
</feature>
<evidence type="ECO:0000256" key="5">
    <source>
        <dbReference type="ARBA" id="ARBA00023136"/>
    </source>
</evidence>
<comment type="caution">
    <text evidence="7">The sequence shown here is derived from an EMBL/GenBank/DDBJ whole genome shotgun (WGS) entry which is preliminary data.</text>
</comment>
<evidence type="ECO:0000256" key="4">
    <source>
        <dbReference type="ARBA" id="ARBA00022989"/>
    </source>
</evidence>
<organism evidence="7 8">
    <name type="scientific">Natronospirillum operosum</name>
    <dbReference type="NCBI Taxonomy" id="2759953"/>
    <lineage>
        <taxon>Bacteria</taxon>
        <taxon>Pseudomonadati</taxon>
        <taxon>Pseudomonadota</taxon>
        <taxon>Gammaproteobacteria</taxon>
        <taxon>Oceanospirillales</taxon>
        <taxon>Natronospirillaceae</taxon>
        <taxon>Natronospirillum</taxon>
    </lineage>
</organism>
<evidence type="ECO:0000256" key="3">
    <source>
        <dbReference type="ARBA" id="ARBA00022692"/>
    </source>
</evidence>
<gene>
    <name evidence="7" type="ORF">E4656_17780</name>
</gene>